<keyword evidence="2" id="KW-1185">Reference proteome</keyword>
<organism evidence="1 2">
    <name type="scientific">Aspergillus aculeatinus CBS 121060</name>
    <dbReference type="NCBI Taxonomy" id="1448322"/>
    <lineage>
        <taxon>Eukaryota</taxon>
        <taxon>Fungi</taxon>
        <taxon>Dikarya</taxon>
        <taxon>Ascomycota</taxon>
        <taxon>Pezizomycotina</taxon>
        <taxon>Eurotiomycetes</taxon>
        <taxon>Eurotiomycetidae</taxon>
        <taxon>Eurotiales</taxon>
        <taxon>Aspergillaceae</taxon>
        <taxon>Aspergillus</taxon>
        <taxon>Aspergillus subgen. Circumdati</taxon>
    </lineage>
</organism>
<accession>A0ACD1HEB2</accession>
<name>A0ACD1HEB2_9EURO</name>
<gene>
    <name evidence="1" type="ORF">BO66DRAFT_419192</name>
</gene>
<proteinExistence type="predicted"/>
<evidence type="ECO:0000313" key="2">
    <source>
        <dbReference type="Proteomes" id="UP000249661"/>
    </source>
</evidence>
<sequence>MPRACSRSCDRCYSIKERCSWVEGSSQCMRCSRLGFTCSKTRQAKKPGRRVLSAAALQTNRPNTRSTSVLPRAFPSAGQINLIHHWMSNYETFDRFLLGPAFWPRHCAALMTHLEHSQSVLEHAYLASVLSATYSAENSRHTSQPPDGLSTVYRHASSALRSLRELHVTDRQQASTCLVLGTNIMLFAMFQRPENVFTLCRQTLVLVRPVYDTIDGPDPEDFFFLTGTMMLEMVGSLIYGAVPALRFRSPKSPVYVDRYLGLSTSLLQLLHRVGELNSSLSVAVGPNVAVNPMASRGLDELESTVLAWQPDVPESLCSVFSAVEIAHIFCQVQAMRLCALLLIYRLKIPFGMHDTPARAIAISILTQLQTTLSVTGKAVKFAMLPVLVACVELTTQTERDGWLSQVPELVCCSRAYGLFIQGAIRAFWTARDAGVVFRGYNISRLDAPSMAQIRCPVERGSRGASARLHGADRAITRDQLCGKMDMAMVSRVR</sequence>
<protein>
    <submittedName>
        <fullName evidence="1">Uncharacterized protein</fullName>
    </submittedName>
</protein>
<reference evidence="1" key="1">
    <citation type="submission" date="2018-02" db="EMBL/GenBank/DDBJ databases">
        <title>The genomes of Aspergillus section Nigri reveals drivers in fungal speciation.</title>
        <authorList>
            <consortium name="DOE Joint Genome Institute"/>
            <person name="Vesth T.C."/>
            <person name="Nybo J."/>
            <person name="Theobald S."/>
            <person name="Brandl J."/>
            <person name="Frisvad J.C."/>
            <person name="Nielsen K.F."/>
            <person name="Lyhne E.K."/>
            <person name="Kogle M.E."/>
            <person name="Kuo A."/>
            <person name="Riley R."/>
            <person name="Clum A."/>
            <person name="Nolan M."/>
            <person name="Lipzen A."/>
            <person name="Salamov A."/>
            <person name="Henrissat B."/>
            <person name="Wiebenga A."/>
            <person name="De vries R.P."/>
            <person name="Grigoriev I.V."/>
            <person name="Mortensen U.H."/>
            <person name="Andersen M.R."/>
            <person name="Baker S.E."/>
        </authorList>
    </citation>
    <scope>NUCLEOTIDE SEQUENCE</scope>
    <source>
        <strain evidence="1">CBS 121060</strain>
    </source>
</reference>
<dbReference type="EMBL" id="KZ824946">
    <property type="protein sequence ID" value="RAH71904.1"/>
    <property type="molecule type" value="Genomic_DNA"/>
</dbReference>
<dbReference type="Proteomes" id="UP000249661">
    <property type="component" value="Unassembled WGS sequence"/>
</dbReference>
<evidence type="ECO:0000313" key="1">
    <source>
        <dbReference type="EMBL" id="RAH71904.1"/>
    </source>
</evidence>